<dbReference type="InterPro" id="IPR013785">
    <property type="entry name" value="Aldolase_TIM"/>
</dbReference>
<name>A0A1Y2E9F4_9BASI</name>
<dbReference type="AlphaFoldDB" id="A0A1Y2E9F4"/>
<proteinExistence type="predicted"/>
<sequence>MSLRTPLTELFGIKHPVMLAGMNVAAGPDLAAAVTNAGGIGVIGGVGYSPKFLRSQIRELKEGLVDKKAPFGVDLLIPQVGGSARKTNRDYTEGKLPELIDIIIEEKAALFVCAIGVPPKEMVDKLHKAGIPCMNMVGAAKHCKKALDVGMDIICCQGGEGGGHTGDTPTSILIPACVEAVKGRKSPLTGKQVEVVAAGGIHNGAGLAAALSFGASAVWVGTRFICAEEAGAPKAHQEAVISAGPNDTIRSIIFTGRPLRVRKTPFIMDWEENRQAEIKEKTSKGILPVGYDTDERPWLMGVVSSEVHEVVPAKKIVEDMVKQAVEHLNRSASFVVSASKL</sequence>
<protein>
    <submittedName>
        <fullName evidence="4">2-nitropropane dioxygenase</fullName>
    </submittedName>
</protein>
<dbReference type="GO" id="GO:0018580">
    <property type="term" value="F:nitronate monooxygenase activity"/>
    <property type="evidence" value="ECO:0007669"/>
    <property type="project" value="InterPro"/>
</dbReference>
<dbReference type="CDD" id="cd04730">
    <property type="entry name" value="NPD_like"/>
    <property type="match status" value="1"/>
</dbReference>
<keyword evidence="3" id="KW-0560">Oxidoreductase</keyword>
<dbReference type="OrthoDB" id="10265891at2759"/>
<comment type="caution">
    <text evidence="4">The sequence shown here is derived from an EMBL/GenBank/DDBJ whole genome shotgun (WGS) entry which is preliminary data.</text>
</comment>
<keyword evidence="4" id="KW-0223">Dioxygenase</keyword>
<dbReference type="Gene3D" id="3.20.20.70">
    <property type="entry name" value="Aldolase class I"/>
    <property type="match status" value="1"/>
</dbReference>
<dbReference type="PANTHER" id="PTHR32332">
    <property type="entry name" value="2-NITROPROPANE DIOXYGENASE"/>
    <property type="match status" value="1"/>
</dbReference>
<evidence type="ECO:0000313" key="4">
    <source>
        <dbReference type="EMBL" id="ORY68037.1"/>
    </source>
</evidence>
<evidence type="ECO:0000313" key="5">
    <source>
        <dbReference type="Proteomes" id="UP000193467"/>
    </source>
</evidence>
<keyword evidence="5" id="KW-1185">Reference proteome</keyword>
<dbReference type="STRING" id="106004.A0A1Y2E9F4"/>
<keyword evidence="1" id="KW-0285">Flavoprotein</keyword>
<organism evidence="4 5">
    <name type="scientific">Leucosporidium creatinivorum</name>
    <dbReference type="NCBI Taxonomy" id="106004"/>
    <lineage>
        <taxon>Eukaryota</taxon>
        <taxon>Fungi</taxon>
        <taxon>Dikarya</taxon>
        <taxon>Basidiomycota</taxon>
        <taxon>Pucciniomycotina</taxon>
        <taxon>Microbotryomycetes</taxon>
        <taxon>Leucosporidiales</taxon>
        <taxon>Leucosporidium</taxon>
    </lineage>
</organism>
<dbReference type="EMBL" id="MCGR01000059">
    <property type="protein sequence ID" value="ORY68037.1"/>
    <property type="molecule type" value="Genomic_DNA"/>
</dbReference>
<dbReference type="Pfam" id="PF03060">
    <property type="entry name" value="NMO"/>
    <property type="match status" value="1"/>
</dbReference>
<dbReference type="InParanoid" id="A0A1Y2E9F4"/>
<accession>A0A1Y2E9F4</accession>
<dbReference type="PANTHER" id="PTHR32332:SF31">
    <property type="entry name" value="2-NITROPROPANE DIOXYGENASE FAMILY, PUTATIVE (AFU_ORTHOLOGUE AFUA_2G09850)-RELATED"/>
    <property type="match status" value="1"/>
</dbReference>
<keyword evidence="2" id="KW-0288">FMN</keyword>
<gene>
    <name evidence="4" type="ORF">BCR35DRAFT_322293</name>
</gene>
<evidence type="ECO:0000256" key="3">
    <source>
        <dbReference type="ARBA" id="ARBA00023002"/>
    </source>
</evidence>
<dbReference type="SUPFAM" id="SSF51412">
    <property type="entry name" value="Inosine monophosphate dehydrogenase (IMPDH)"/>
    <property type="match status" value="1"/>
</dbReference>
<evidence type="ECO:0000256" key="1">
    <source>
        <dbReference type="ARBA" id="ARBA00022630"/>
    </source>
</evidence>
<dbReference type="GO" id="GO:0051213">
    <property type="term" value="F:dioxygenase activity"/>
    <property type="evidence" value="ECO:0007669"/>
    <property type="project" value="UniProtKB-KW"/>
</dbReference>
<dbReference type="InterPro" id="IPR004136">
    <property type="entry name" value="NMO"/>
</dbReference>
<dbReference type="Proteomes" id="UP000193467">
    <property type="component" value="Unassembled WGS sequence"/>
</dbReference>
<reference evidence="4 5" key="1">
    <citation type="submission" date="2016-07" db="EMBL/GenBank/DDBJ databases">
        <title>Pervasive Adenine N6-methylation of Active Genes in Fungi.</title>
        <authorList>
            <consortium name="DOE Joint Genome Institute"/>
            <person name="Mondo S.J."/>
            <person name="Dannebaum R.O."/>
            <person name="Kuo R.C."/>
            <person name="Labutti K."/>
            <person name="Haridas S."/>
            <person name="Kuo A."/>
            <person name="Salamov A."/>
            <person name="Ahrendt S.R."/>
            <person name="Lipzen A."/>
            <person name="Sullivan W."/>
            <person name="Andreopoulos W.B."/>
            <person name="Clum A."/>
            <person name="Lindquist E."/>
            <person name="Daum C."/>
            <person name="Ramamoorthy G.K."/>
            <person name="Gryganskyi A."/>
            <person name="Culley D."/>
            <person name="Magnuson J.K."/>
            <person name="James T.Y."/>
            <person name="O'Malley M.A."/>
            <person name="Stajich J.E."/>
            <person name="Spatafora J.W."/>
            <person name="Visel A."/>
            <person name="Grigoriev I.V."/>
        </authorList>
    </citation>
    <scope>NUCLEOTIDE SEQUENCE [LARGE SCALE GENOMIC DNA]</scope>
    <source>
        <strain evidence="4 5">62-1032</strain>
    </source>
</reference>
<evidence type="ECO:0000256" key="2">
    <source>
        <dbReference type="ARBA" id="ARBA00022643"/>
    </source>
</evidence>